<keyword evidence="2" id="KW-1185">Reference proteome</keyword>
<proteinExistence type="predicted"/>
<dbReference type="Proteomes" id="UP001642483">
    <property type="component" value="Unassembled WGS sequence"/>
</dbReference>
<gene>
    <name evidence="1" type="ORF">CVLEPA_LOCUS30753</name>
</gene>
<name>A0ABP0H2E1_CLALP</name>
<protein>
    <submittedName>
        <fullName evidence="1">Uncharacterized protein</fullName>
    </submittedName>
</protein>
<dbReference type="EMBL" id="CAWYQH010000163">
    <property type="protein sequence ID" value="CAK8697548.1"/>
    <property type="molecule type" value="Genomic_DNA"/>
</dbReference>
<accession>A0ABP0H2E1</accession>
<reference evidence="1 2" key="1">
    <citation type="submission" date="2024-02" db="EMBL/GenBank/DDBJ databases">
        <authorList>
            <person name="Daric V."/>
            <person name="Darras S."/>
        </authorList>
    </citation>
    <scope>NUCLEOTIDE SEQUENCE [LARGE SCALE GENOMIC DNA]</scope>
</reference>
<organism evidence="1 2">
    <name type="scientific">Clavelina lepadiformis</name>
    <name type="common">Light-bulb sea squirt</name>
    <name type="synonym">Ascidia lepadiformis</name>
    <dbReference type="NCBI Taxonomy" id="159417"/>
    <lineage>
        <taxon>Eukaryota</taxon>
        <taxon>Metazoa</taxon>
        <taxon>Chordata</taxon>
        <taxon>Tunicata</taxon>
        <taxon>Ascidiacea</taxon>
        <taxon>Aplousobranchia</taxon>
        <taxon>Clavelinidae</taxon>
        <taxon>Clavelina</taxon>
    </lineage>
</organism>
<evidence type="ECO:0000313" key="2">
    <source>
        <dbReference type="Proteomes" id="UP001642483"/>
    </source>
</evidence>
<evidence type="ECO:0000313" key="1">
    <source>
        <dbReference type="EMBL" id="CAK8697548.1"/>
    </source>
</evidence>
<sequence>MEVLTKISWVQRHNSGVRVYKEAAVVHCNLWPKTGRRLSSQWRQGRCVQTTDE</sequence>
<comment type="caution">
    <text evidence="1">The sequence shown here is derived from an EMBL/GenBank/DDBJ whole genome shotgun (WGS) entry which is preliminary data.</text>
</comment>